<evidence type="ECO:0000259" key="1">
    <source>
        <dbReference type="Pfam" id="PF00753"/>
    </source>
</evidence>
<dbReference type="CDD" id="cd07713">
    <property type="entry name" value="DHPS-like_MBL-fold"/>
    <property type="match status" value="1"/>
</dbReference>
<organism evidence="2 3">
    <name type="scientific">Desulfoluna spongiiphila</name>
    <dbReference type="NCBI Taxonomy" id="419481"/>
    <lineage>
        <taxon>Bacteria</taxon>
        <taxon>Pseudomonadati</taxon>
        <taxon>Thermodesulfobacteriota</taxon>
        <taxon>Desulfobacteria</taxon>
        <taxon>Desulfobacterales</taxon>
        <taxon>Desulfolunaceae</taxon>
        <taxon>Desulfoluna</taxon>
    </lineage>
</organism>
<name>A0A1G5JFD0_9BACT</name>
<evidence type="ECO:0000313" key="3">
    <source>
        <dbReference type="Proteomes" id="UP000198870"/>
    </source>
</evidence>
<dbReference type="GO" id="GO:0016740">
    <property type="term" value="F:transferase activity"/>
    <property type="evidence" value="ECO:0007669"/>
    <property type="project" value="TreeGrafter"/>
</dbReference>
<accession>A0A1G5JFD0</accession>
<keyword evidence="3" id="KW-1185">Reference proteome</keyword>
<dbReference type="RefSeq" id="WP_092215362.1">
    <property type="nucleotide sequence ID" value="NZ_FMUX01000029.1"/>
</dbReference>
<sequence>MKLTILVDNTTIIDRYFLAEPAFSVLIEADGQRVLFDCGYSDIFLRNAEKMGVDLLHLDHLVFSHGHADHTWGVEPLMRAFSVAAMEGRPHHRPQVTAHPEAFATRTFPGMGEIGSLVSAEKLGEHFPMGLTREPVQLTERLWFLGEIPRENDFEGKSPLGVMNGAPDMLLDDTALAWKGDKGLVVITGCSHAGICNIVEHARRVCGEDRVTDIVGGLHLLSPSPHQLEGTLAYMKSLNLSALHACHCTDFPSRKALAEVAPQQEVGVGLVLGYE</sequence>
<dbReference type="OrthoDB" id="9803916at2"/>
<feature type="domain" description="Metallo-beta-lactamase" evidence="1">
    <location>
        <begin position="21"/>
        <end position="107"/>
    </location>
</feature>
<dbReference type="InterPro" id="IPR041712">
    <property type="entry name" value="DHPS-like_MBL-fold"/>
</dbReference>
<dbReference type="Proteomes" id="UP000198870">
    <property type="component" value="Unassembled WGS sequence"/>
</dbReference>
<dbReference type="InterPro" id="IPR001279">
    <property type="entry name" value="Metallo-B-lactamas"/>
</dbReference>
<proteinExistence type="predicted"/>
<dbReference type="EMBL" id="FMUX01000029">
    <property type="protein sequence ID" value="SCY86499.1"/>
    <property type="molecule type" value="Genomic_DNA"/>
</dbReference>
<dbReference type="AlphaFoldDB" id="A0A1G5JFD0"/>
<dbReference type="PANTHER" id="PTHR13754">
    <property type="entry name" value="METALLO-BETA-LACTAMASE SUPERFAMILY PROTEIN"/>
    <property type="match status" value="1"/>
</dbReference>
<protein>
    <submittedName>
        <fullName evidence="2">7,8-dihydropterin-6-yl-methyl-4-(Beta-D-ribofuranosyl)aminobenzene 5'-phosphate synthase</fullName>
    </submittedName>
</protein>
<dbReference type="Pfam" id="PF00753">
    <property type="entry name" value="Lactamase_B"/>
    <property type="match status" value="1"/>
</dbReference>
<dbReference type="STRING" id="419481.SAMN05216233_12910"/>
<dbReference type="InterPro" id="IPR052926">
    <property type="entry name" value="Metallo-beta-lactamase_dom"/>
</dbReference>
<evidence type="ECO:0000313" key="2">
    <source>
        <dbReference type="EMBL" id="SCY86499.1"/>
    </source>
</evidence>
<dbReference type="SUPFAM" id="SSF56281">
    <property type="entry name" value="Metallo-hydrolase/oxidoreductase"/>
    <property type="match status" value="1"/>
</dbReference>
<dbReference type="InterPro" id="IPR036866">
    <property type="entry name" value="RibonucZ/Hydroxyglut_hydro"/>
</dbReference>
<gene>
    <name evidence="2" type="ORF">SAMN05216233_12910</name>
</gene>
<dbReference type="Gene3D" id="3.60.15.10">
    <property type="entry name" value="Ribonuclease Z/Hydroxyacylglutathione hydrolase-like"/>
    <property type="match status" value="1"/>
</dbReference>
<dbReference type="PANTHER" id="PTHR13754:SF18">
    <property type="entry name" value="7,8-DIHYDROPTERIN-6-METHYL-4-(BETA-D-RIBOFURANOSYL)-AMINOBENZENE-5'-PHOSPHATE SYNTHASE"/>
    <property type="match status" value="1"/>
</dbReference>
<reference evidence="2 3" key="1">
    <citation type="submission" date="2016-10" db="EMBL/GenBank/DDBJ databases">
        <authorList>
            <person name="de Groot N.N."/>
        </authorList>
    </citation>
    <scope>NUCLEOTIDE SEQUENCE [LARGE SCALE GENOMIC DNA]</scope>
    <source>
        <strain evidence="2 3">AA1</strain>
    </source>
</reference>